<evidence type="ECO:0000259" key="15">
    <source>
        <dbReference type="PROSITE" id="PS50011"/>
    </source>
</evidence>
<evidence type="ECO:0000256" key="12">
    <source>
        <dbReference type="ARBA" id="ARBA00023180"/>
    </source>
</evidence>
<evidence type="ECO:0000256" key="8">
    <source>
        <dbReference type="ARBA" id="ARBA00022777"/>
    </source>
</evidence>
<keyword evidence="8 16" id="KW-0418">Kinase</keyword>
<keyword evidence="6" id="KW-0677">Repeat</keyword>
<evidence type="ECO:0000256" key="10">
    <source>
        <dbReference type="ARBA" id="ARBA00022989"/>
    </source>
</evidence>
<proteinExistence type="predicted"/>
<dbReference type="Proteomes" id="UP001140206">
    <property type="component" value="Chromosome 1"/>
</dbReference>
<dbReference type="Gene3D" id="1.10.510.10">
    <property type="entry name" value="Transferase(Phosphotransferase) domain 1"/>
    <property type="match status" value="2"/>
</dbReference>
<dbReference type="GO" id="GO:0004674">
    <property type="term" value="F:protein serine/threonine kinase activity"/>
    <property type="evidence" value="ECO:0007669"/>
    <property type="project" value="UniProtKB-KW"/>
</dbReference>
<accession>A0AAV8HXV0</accession>
<dbReference type="EMBL" id="JAMFTS010000001">
    <property type="protein sequence ID" value="KAJ4821346.1"/>
    <property type="molecule type" value="Genomic_DNA"/>
</dbReference>
<keyword evidence="12" id="KW-0325">Glycoprotein</keyword>
<evidence type="ECO:0000256" key="3">
    <source>
        <dbReference type="ARBA" id="ARBA00022679"/>
    </source>
</evidence>
<keyword evidence="16" id="KW-0675">Receptor</keyword>
<keyword evidence="10" id="KW-1133">Transmembrane helix</keyword>
<feature type="region of interest" description="Disordered" evidence="14">
    <location>
        <begin position="382"/>
        <end position="428"/>
    </location>
</feature>
<protein>
    <submittedName>
        <fullName evidence="16">Cysteine-rich RECEPTOR-like kinase</fullName>
    </submittedName>
</protein>
<evidence type="ECO:0000256" key="7">
    <source>
        <dbReference type="ARBA" id="ARBA00022741"/>
    </source>
</evidence>
<evidence type="ECO:0000256" key="2">
    <source>
        <dbReference type="ARBA" id="ARBA00022527"/>
    </source>
</evidence>
<dbReference type="PANTHER" id="PTHR27006:SF639">
    <property type="entry name" value="CYSTEINE-RICH RECEPTOR-LIKE PROTEIN KINASE 11"/>
    <property type="match status" value="1"/>
</dbReference>
<dbReference type="InterPro" id="IPR011009">
    <property type="entry name" value="Kinase-like_dom_sf"/>
</dbReference>
<comment type="caution">
    <text evidence="16">The sequence shown here is derived from an EMBL/GenBank/DDBJ whole genome shotgun (WGS) entry which is preliminary data.</text>
</comment>
<reference evidence="16" key="1">
    <citation type="submission" date="2022-08" db="EMBL/GenBank/DDBJ databases">
        <authorList>
            <person name="Marques A."/>
        </authorList>
    </citation>
    <scope>NUCLEOTIDE SEQUENCE</scope>
    <source>
        <strain evidence="16">RhyPub2mFocal</strain>
        <tissue evidence="16">Leaves</tissue>
    </source>
</reference>
<evidence type="ECO:0000256" key="11">
    <source>
        <dbReference type="ARBA" id="ARBA00023136"/>
    </source>
</evidence>
<feature type="region of interest" description="Disordered" evidence="14">
    <location>
        <begin position="334"/>
        <end position="367"/>
    </location>
</feature>
<dbReference type="InterPro" id="IPR001245">
    <property type="entry name" value="Ser-Thr/Tyr_kinase_cat_dom"/>
</dbReference>
<comment type="subcellular location">
    <subcellularLocation>
        <location evidence="1">Membrane</location>
        <topology evidence="1">Single-pass membrane protein</topology>
    </subcellularLocation>
</comment>
<feature type="domain" description="Protein kinase" evidence="15">
    <location>
        <begin position="27"/>
        <end position="312"/>
    </location>
</feature>
<keyword evidence="17" id="KW-1185">Reference proteome</keyword>
<dbReference type="GO" id="GO:0006950">
    <property type="term" value="P:response to stress"/>
    <property type="evidence" value="ECO:0007669"/>
    <property type="project" value="UniProtKB-ARBA"/>
</dbReference>
<feature type="binding site" evidence="13">
    <location>
        <position position="55"/>
    </location>
    <ligand>
        <name>ATP</name>
        <dbReference type="ChEBI" id="CHEBI:30616"/>
    </ligand>
</feature>
<keyword evidence="7 13" id="KW-0547">Nucleotide-binding</keyword>
<keyword evidence="3" id="KW-0808">Transferase</keyword>
<evidence type="ECO:0000256" key="6">
    <source>
        <dbReference type="ARBA" id="ARBA00022737"/>
    </source>
</evidence>
<dbReference type="Gene3D" id="3.30.200.20">
    <property type="entry name" value="Phosphorylase Kinase, domain 1"/>
    <property type="match status" value="2"/>
</dbReference>
<dbReference type="GO" id="GO:0005524">
    <property type="term" value="F:ATP binding"/>
    <property type="evidence" value="ECO:0007669"/>
    <property type="project" value="UniProtKB-UniRule"/>
</dbReference>
<dbReference type="SMART" id="SM00220">
    <property type="entry name" value="S_TKc"/>
    <property type="match status" value="2"/>
</dbReference>
<keyword evidence="5" id="KW-0732">Signal</keyword>
<keyword evidence="4" id="KW-0812">Transmembrane</keyword>
<keyword evidence="2" id="KW-0723">Serine/threonine-protein kinase</keyword>
<keyword evidence="9 13" id="KW-0067">ATP-binding</keyword>
<dbReference type="GO" id="GO:0016020">
    <property type="term" value="C:membrane"/>
    <property type="evidence" value="ECO:0007669"/>
    <property type="project" value="UniProtKB-SubCell"/>
</dbReference>
<dbReference type="FunFam" id="1.10.510.10:FF:000129">
    <property type="entry name" value="cysteine-rich receptor-like protein kinase 10"/>
    <property type="match status" value="1"/>
</dbReference>
<evidence type="ECO:0000313" key="17">
    <source>
        <dbReference type="Proteomes" id="UP001140206"/>
    </source>
</evidence>
<evidence type="ECO:0000256" key="13">
    <source>
        <dbReference type="PROSITE-ProRule" id="PRU10141"/>
    </source>
</evidence>
<dbReference type="PROSITE" id="PS00108">
    <property type="entry name" value="PROTEIN_KINASE_ST"/>
    <property type="match status" value="1"/>
</dbReference>
<dbReference type="InterPro" id="IPR008271">
    <property type="entry name" value="Ser/Thr_kinase_AS"/>
</dbReference>
<keyword evidence="11" id="KW-0472">Membrane</keyword>
<evidence type="ECO:0000256" key="4">
    <source>
        <dbReference type="ARBA" id="ARBA00022692"/>
    </source>
</evidence>
<organism evidence="16 17">
    <name type="scientific">Rhynchospora pubera</name>
    <dbReference type="NCBI Taxonomy" id="906938"/>
    <lineage>
        <taxon>Eukaryota</taxon>
        <taxon>Viridiplantae</taxon>
        <taxon>Streptophyta</taxon>
        <taxon>Embryophyta</taxon>
        <taxon>Tracheophyta</taxon>
        <taxon>Spermatophyta</taxon>
        <taxon>Magnoliopsida</taxon>
        <taxon>Liliopsida</taxon>
        <taxon>Poales</taxon>
        <taxon>Cyperaceae</taxon>
        <taxon>Cyperoideae</taxon>
        <taxon>Rhynchosporeae</taxon>
        <taxon>Rhynchospora</taxon>
    </lineage>
</organism>
<dbReference type="InterPro" id="IPR000719">
    <property type="entry name" value="Prot_kinase_dom"/>
</dbReference>
<feature type="domain" description="Protein kinase" evidence="15">
    <location>
        <begin position="476"/>
        <end position="732"/>
    </location>
</feature>
<dbReference type="PROSITE" id="PS50011">
    <property type="entry name" value="PROTEIN_KINASE_DOM"/>
    <property type="match status" value="2"/>
</dbReference>
<evidence type="ECO:0000256" key="14">
    <source>
        <dbReference type="SAM" id="MobiDB-lite"/>
    </source>
</evidence>
<name>A0AAV8HXV0_9POAL</name>
<dbReference type="SUPFAM" id="SSF56112">
    <property type="entry name" value="Protein kinase-like (PK-like)"/>
    <property type="match status" value="2"/>
</dbReference>
<sequence>MVRRGEAGSVQILQYRLRKLKKATNNFSRKNWLGGGGSGDVYKGKLNGEIVAIKKLKGNFVEGMVNLTNEVSMLHSLEHANLVKLLGFCSETGHYLLVYEFIQNGDLYSHLEDINKREEMTWCIRFYIIYGIARGLYYLHHDLKAPFIHRDLKPANVLIDEHYNAKISDFGLSKFLNKNKTHNTTENGGGTPGYYAPEVHSLRKYSPKSDVYNFGLIILEIIAGCTILHYADRNNGEALQHAVWRRWKNKKPLTDIIDQSIRNDSKQDHIERCIQIGLLCIQNDPKKRPNMEGVWQMVNTNNSLPAPDYPGFLQEGAQSGDTDSTSLSMEEMKVGSTSISKEEMRVGSTSLSKEEMRVGSTSLSKEEMTVHITSLSKEERTVARDTDSTSLSMEEMKVGSTSISKEEMRVGSTSLSKEEMRVGSTSLSKEEMTVRITSLSKEERTVARARRSKEKKNQLVVIKGVGYTFDLCDLLSASAELLSKGSEGTSYIAVLEEGIKVVVKRLKNVVLAPYKFKKHMGEICKVKHRNLLPVRAYYTYEYENLLVFDYVPAGSLSAMLHGTRGSRASPLDWDRRMRVALEAGRALAHLHTGPHLVHGNIKASNVLLRSDLEGVALSGYTLYPLFGNSTPPTSSARGYRAPEFIESPTFKSDVYSFGVLLLELLSGKAPIQASSGEEGIDLPSWVRSVVLEERFQNINEAIQLLQIAMPCVAMVPDERPDMTDVVRMMEEIASRDATDVEEGVRQRCSL</sequence>
<dbReference type="AlphaFoldDB" id="A0AAV8HXV0"/>
<dbReference type="Pfam" id="PF00069">
    <property type="entry name" value="Pkinase"/>
    <property type="match status" value="1"/>
</dbReference>
<evidence type="ECO:0000256" key="5">
    <source>
        <dbReference type="ARBA" id="ARBA00022729"/>
    </source>
</evidence>
<dbReference type="InterPro" id="IPR017441">
    <property type="entry name" value="Protein_kinase_ATP_BS"/>
</dbReference>
<evidence type="ECO:0000256" key="9">
    <source>
        <dbReference type="ARBA" id="ARBA00022840"/>
    </source>
</evidence>
<gene>
    <name evidence="16" type="ORF">LUZ62_033912</name>
</gene>
<dbReference type="Pfam" id="PF07714">
    <property type="entry name" value="PK_Tyr_Ser-Thr"/>
    <property type="match status" value="1"/>
</dbReference>
<evidence type="ECO:0000313" key="16">
    <source>
        <dbReference type="EMBL" id="KAJ4821346.1"/>
    </source>
</evidence>
<dbReference type="PANTHER" id="PTHR27006">
    <property type="entry name" value="PROMASTIGOTE SURFACE ANTIGEN PROTEIN PSA"/>
    <property type="match status" value="1"/>
</dbReference>
<dbReference type="PROSITE" id="PS00107">
    <property type="entry name" value="PROTEIN_KINASE_ATP"/>
    <property type="match status" value="1"/>
</dbReference>
<evidence type="ECO:0000256" key="1">
    <source>
        <dbReference type="ARBA" id="ARBA00004167"/>
    </source>
</evidence>